<dbReference type="SMART" id="SM00240">
    <property type="entry name" value="FHA"/>
    <property type="match status" value="1"/>
</dbReference>
<organism evidence="3 4">
    <name type="scientific">Psophocarpus tetragonolobus</name>
    <name type="common">Winged bean</name>
    <name type="synonym">Dolichos tetragonolobus</name>
    <dbReference type="NCBI Taxonomy" id="3891"/>
    <lineage>
        <taxon>Eukaryota</taxon>
        <taxon>Viridiplantae</taxon>
        <taxon>Streptophyta</taxon>
        <taxon>Embryophyta</taxon>
        <taxon>Tracheophyta</taxon>
        <taxon>Spermatophyta</taxon>
        <taxon>Magnoliopsida</taxon>
        <taxon>eudicotyledons</taxon>
        <taxon>Gunneridae</taxon>
        <taxon>Pentapetalae</taxon>
        <taxon>rosids</taxon>
        <taxon>fabids</taxon>
        <taxon>Fabales</taxon>
        <taxon>Fabaceae</taxon>
        <taxon>Papilionoideae</taxon>
        <taxon>50 kb inversion clade</taxon>
        <taxon>NPAAA clade</taxon>
        <taxon>indigoferoid/millettioid clade</taxon>
        <taxon>Phaseoleae</taxon>
        <taxon>Psophocarpus</taxon>
    </lineage>
</organism>
<dbReference type="Pfam" id="PF00498">
    <property type="entry name" value="FHA"/>
    <property type="match status" value="1"/>
</dbReference>
<feature type="domain" description="FHA" evidence="2">
    <location>
        <begin position="30"/>
        <end position="80"/>
    </location>
</feature>
<dbReference type="Gene3D" id="2.60.200.20">
    <property type="match status" value="1"/>
</dbReference>
<dbReference type="SUPFAM" id="SSF49879">
    <property type="entry name" value="SMAD/FHA domain"/>
    <property type="match status" value="1"/>
</dbReference>
<evidence type="ECO:0000259" key="2">
    <source>
        <dbReference type="PROSITE" id="PS50006"/>
    </source>
</evidence>
<dbReference type="AlphaFoldDB" id="A0AAN9XKB0"/>
<gene>
    <name evidence="3" type="ORF">VNO78_16235</name>
</gene>
<sequence>MEEEAPTLQLQILKGPREGETLDFKPRTAVRIGRVVKGNNLPIKDAGISTKHLTIVTDSSRWILRDLASSNGTVLDGSEIHPRSAFTLNHDSIIKIGESTSIRVVFVRTQQHNSLQPRRNPARRAQPSGTGRRKGLRAEEDDASVVNEEPERVDPPARVTKRARSVVKDLNEGKCLKRRVQVPSVEKNSASVSNADYERVRVEKVKEAKNKDLSAEEDVVNEESERVDLPARATRVSRRARSVVKDLNAEALVEEGKGLKKRRVVLVTSVEEHSTSLVNEESERVDPPARVTRVSRRARSVVKDLHKEDKGLKRRVQVPSVEENSASVVNADYERVGVEKVEEAKSTWNPSLIEISDCSFGNPVVQVAEEPKRGVSAENVEKKKDVGGKREGEDGNSVREVCDGNWPDLNKMSLGEWFDFLEIFLPKQITDETEEMIESMTKKAERLRKYILDMQLKKQQNDSAKMSLEE</sequence>
<dbReference type="InterPro" id="IPR000253">
    <property type="entry name" value="FHA_dom"/>
</dbReference>
<reference evidence="3 4" key="1">
    <citation type="submission" date="2024-01" db="EMBL/GenBank/DDBJ databases">
        <title>The genomes of 5 underutilized Papilionoideae crops provide insights into root nodulation and disease resistanc.</title>
        <authorList>
            <person name="Jiang F."/>
        </authorList>
    </citation>
    <scope>NUCLEOTIDE SEQUENCE [LARGE SCALE GENOMIC DNA]</scope>
    <source>
        <strain evidence="3">DUOXIRENSHENG_FW03</strain>
        <tissue evidence="3">Leaves</tissue>
    </source>
</reference>
<feature type="region of interest" description="Disordered" evidence="1">
    <location>
        <begin position="110"/>
        <end position="160"/>
    </location>
</feature>
<feature type="compositionally biased region" description="Low complexity" evidence="1">
    <location>
        <begin position="116"/>
        <end position="127"/>
    </location>
</feature>
<name>A0AAN9XKB0_PSOTE</name>
<evidence type="ECO:0000313" key="4">
    <source>
        <dbReference type="Proteomes" id="UP001386955"/>
    </source>
</evidence>
<dbReference type="InterPro" id="IPR050923">
    <property type="entry name" value="Cell_Proc_Reg/RNA_Proc"/>
</dbReference>
<keyword evidence="4" id="KW-1185">Reference proteome</keyword>
<protein>
    <recommendedName>
        <fullName evidence="2">FHA domain-containing protein</fullName>
    </recommendedName>
</protein>
<dbReference type="PROSITE" id="PS50006">
    <property type="entry name" value="FHA_DOMAIN"/>
    <property type="match status" value="1"/>
</dbReference>
<comment type="caution">
    <text evidence="3">The sequence shown here is derived from an EMBL/GenBank/DDBJ whole genome shotgun (WGS) entry which is preliminary data.</text>
</comment>
<feature type="region of interest" description="Disordered" evidence="1">
    <location>
        <begin position="372"/>
        <end position="399"/>
    </location>
</feature>
<dbReference type="EMBL" id="JAYMYS010000004">
    <property type="protein sequence ID" value="KAK7395670.1"/>
    <property type="molecule type" value="Genomic_DNA"/>
</dbReference>
<dbReference type="Proteomes" id="UP001386955">
    <property type="component" value="Unassembled WGS sequence"/>
</dbReference>
<dbReference type="PANTHER" id="PTHR23308">
    <property type="entry name" value="NUCLEAR INHIBITOR OF PROTEIN PHOSPHATASE-1"/>
    <property type="match status" value="1"/>
</dbReference>
<evidence type="ECO:0000313" key="3">
    <source>
        <dbReference type="EMBL" id="KAK7395670.1"/>
    </source>
</evidence>
<evidence type="ECO:0000256" key="1">
    <source>
        <dbReference type="SAM" id="MobiDB-lite"/>
    </source>
</evidence>
<dbReference type="InterPro" id="IPR008984">
    <property type="entry name" value="SMAD_FHA_dom_sf"/>
</dbReference>
<accession>A0AAN9XKB0</accession>
<proteinExistence type="predicted"/>